<sequence length="445" mass="48458">PSGGTLLLPRDHGPALRRAVEELAARPSSSQPQGTFPVWVGIPGGRERASRVLRRIRLFADHAAVDFRTELPGDAALAGPRPKLLLRARRPRVIAVANCQGGHGCSSLATGLAQAMGGQDHRVLYLLTSRGVQAGPGLQGHRWPEADPGLAAVAQDPGRHVHPLPGLGHAFVRCSAPGADGPDQARQLALLLRHPSIDRVFSHVVIDASPIGLPRAAALTADVTLVPWRRVPRPPGREVTEVRLTPLGAVWAWLADTYRDSEPAGLEHCYAYEARLEQFARQTGAKKEDDQLEDGLARRLFLHDIDEVGRQRWGARWVAARDGWIAHLLHEKSNGWDEAAGARVRRTLSDQEWETALHSRVAEAADEVLWNLPVSTGRRRPWLVPTTQMPADVLHTLRGACTAGGLRLFSTVLPDIGNAVLPASLTRWEDAVRQVADEACAQLPR</sequence>
<dbReference type="AlphaFoldDB" id="A0A3M8SPP1"/>
<protein>
    <submittedName>
        <fullName evidence="1">Uncharacterized protein</fullName>
    </submittedName>
</protein>
<dbReference type="SUPFAM" id="SSF52540">
    <property type="entry name" value="P-loop containing nucleoside triphosphate hydrolases"/>
    <property type="match status" value="1"/>
</dbReference>
<evidence type="ECO:0000313" key="2">
    <source>
        <dbReference type="Proteomes" id="UP000275401"/>
    </source>
</evidence>
<reference evidence="1 2" key="1">
    <citation type="submission" date="2018-11" db="EMBL/GenBank/DDBJ databases">
        <title>The Potential of Streptomyces as Biocontrol Agents against the Tomato grey mould, Botrytis cinerea (Gray mold) Frontiers in Microbiology.</title>
        <authorList>
            <person name="Li D."/>
        </authorList>
    </citation>
    <scope>NUCLEOTIDE SEQUENCE [LARGE SCALE GENOMIC DNA]</scope>
    <source>
        <strain evidence="1 2">NEAU-LD23</strain>
    </source>
</reference>
<proteinExistence type="predicted"/>
<evidence type="ECO:0000313" key="1">
    <source>
        <dbReference type="EMBL" id="RNF81164.1"/>
    </source>
</evidence>
<comment type="caution">
    <text evidence="1">The sequence shown here is derived from an EMBL/GenBank/DDBJ whole genome shotgun (WGS) entry which is preliminary data.</text>
</comment>
<dbReference type="RefSeq" id="WP_123108294.1">
    <property type="nucleotide sequence ID" value="NZ_RIBZ01000869.1"/>
</dbReference>
<dbReference type="Gene3D" id="3.40.50.300">
    <property type="entry name" value="P-loop containing nucleotide triphosphate hydrolases"/>
    <property type="match status" value="1"/>
</dbReference>
<name>A0A3M8SPP1_9ACTN</name>
<dbReference type="EMBL" id="RIBZ01000869">
    <property type="protein sequence ID" value="RNF81164.1"/>
    <property type="molecule type" value="Genomic_DNA"/>
</dbReference>
<keyword evidence="2" id="KW-1185">Reference proteome</keyword>
<accession>A0A3M8SPP1</accession>
<dbReference type="Proteomes" id="UP000275401">
    <property type="component" value="Unassembled WGS sequence"/>
</dbReference>
<feature type="non-terminal residue" evidence="1">
    <location>
        <position position="1"/>
    </location>
</feature>
<organism evidence="1 2">
    <name type="scientific">Streptomyces botrytidirepellens</name>
    <dbReference type="NCBI Taxonomy" id="2486417"/>
    <lineage>
        <taxon>Bacteria</taxon>
        <taxon>Bacillati</taxon>
        <taxon>Actinomycetota</taxon>
        <taxon>Actinomycetes</taxon>
        <taxon>Kitasatosporales</taxon>
        <taxon>Streptomycetaceae</taxon>
        <taxon>Streptomyces</taxon>
    </lineage>
</organism>
<gene>
    <name evidence="1" type="ORF">EEJ42_47125</name>
</gene>
<dbReference type="InterPro" id="IPR027417">
    <property type="entry name" value="P-loop_NTPase"/>
</dbReference>